<dbReference type="GO" id="GO:0030313">
    <property type="term" value="C:cell envelope"/>
    <property type="evidence" value="ECO:0007669"/>
    <property type="project" value="UniProtKB-SubCell"/>
</dbReference>
<dbReference type="RefSeq" id="WP_013409267.1">
    <property type="nucleotide sequence ID" value="NC_014655.1"/>
</dbReference>
<dbReference type="HOGENOM" id="CLU_018816_2_1_10"/>
<gene>
    <name evidence="6" type="ordered locus">Lbys_2567</name>
</gene>
<dbReference type="STRING" id="649349.Lbys_2567"/>
<dbReference type="PANTHER" id="PTHR30158">
    <property type="entry name" value="ACRA/E-RELATED COMPONENT OF DRUG EFFLUX TRANSPORTER"/>
    <property type="match status" value="1"/>
</dbReference>
<evidence type="ECO:0000259" key="4">
    <source>
        <dbReference type="Pfam" id="PF25917"/>
    </source>
</evidence>
<dbReference type="PROSITE" id="PS51257">
    <property type="entry name" value="PROKAR_LIPOPROTEIN"/>
    <property type="match status" value="1"/>
</dbReference>
<dbReference type="Pfam" id="PF25876">
    <property type="entry name" value="HH_MFP_RND"/>
    <property type="match status" value="1"/>
</dbReference>
<evidence type="ECO:0000256" key="1">
    <source>
        <dbReference type="ARBA" id="ARBA00009477"/>
    </source>
</evidence>
<dbReference type="GO" id="GO:0005886">
    <property type="term" value="C:plasma membrane"/>
    <property type="evidence" value="ECO:0007669"/>
    <property type="project" value="TreeGrafter"/>
</dbReference>
<dbReference type="Gene3D" id="2.40.30.170">
    <property type="match status" value="1"/>
</dbReference>
<evidence type="ECO:0000313" key="7">
    <source>
        <dbReference type="Proteomes" id="UP000007435"/>
    </source>
</evidence>
<dbReference type="NCBIfam" id="TIGR01730">
    <property type="entry name" value="RND_mfp"/>
    <property type="match status" value="1"/>
</dbReference>
<dbReference type="InterPro" id="IPR058626">
    <property type="entry name" value="MdtA-like_b-barrel"/>
</dbReference>
<accession>E4RZ10</accession>
<reference evidence="6 7" key="2">
    <citation type="journal article" date="2011" name="Stand. Genomic Sci.">
        <title>Complete genome sequence of Leadbetterella byssophila type strain (4M15).</title>
        <authorList>
            <person name="Abt B."/>
            <person name="Teshima H."/>
            <person name="Lucas S."/>
            <person name="Lapidus A."/>
            <person name="Del Rio T.G."/>
            <person name="Nolan M."/>
            <person name="Tice H."/>
            <person name="Cheng J.F."/>
            <person name="Pitluck S."/>
            <person name="Liolios K."/>
            <person name="Pagani I."/>
            <person name="Ivanova N."/>
            <person name="Mavromatis K."/>
            <person name="Pati A."/>
            <person name="Tapia R."/>
            <person name="Han C."/>
            <person name="Goodwin L."/>
            <person name="Chen A."/>
            <person name="Palaniappan K."/>
            <person name="Land M."/>
            <person name="Hauser L."/>
            <person name="Chang Y.J."/>
            <person name="Jeffries C.D."/>
            <person name="Rohde M."/>
            <person name="Goker M."/>
            <person name="Tindall B.J."/>
            <person name="Detter J.C."/>
            <person name="Woyke T."/>
            <person name="Bristow J."/>
            <person name="Eisen J.A."/>
            <person name="Markowitz V."/>
            <person name="Hugenholtz P."/>
            <person name="Klenk H.P."/>
            <person name="Kyrpides N.C."/>
        </authorList>
    </citation>
    <scope>NUCLEOTIDE SEQUENCE [LARGE SCALE GENOMIC DNA]</scope>
    <source>
        <strain evidence="7">DSM 17132 / JCM 16389 / KACC 11308 / NBRC 106382 / 4M15</strain>
    </source>
</reference>
<feature type="coiled-coil region" evidence="2">
    <location>
        <begin position="96"/>
        <end position="123"/>
    </location>
</feature>
<dbReference type="Gene3D" id="1.10.287.470">
    <property type="entry name" value="Helix hairpin bin"/>
    <property type="match status" value="1"/>
</dbReference>
<evidence type="ECO:0000313" key="6">
    <source>
        <dbReference type="EMBL" id="ADQ18229.1"/>
    </source>
</evidence>
<proteinExistence type="inferred from homology"/>
<dbReference type="GO" id="GO:0022857">
    <property type="term" value="F:transmembrane transporter activity"/>
    <property type="evidence" value="ECO:0007669"/>
    <property type="project" value="InterPro"/>
</dbReference>
<dbReference type="Pfam" id="PF25917">
    <property type="entry name" value="BSH_RND"/>
    <property type="match status" value="1"/>
</dbReference>
<dbReference type="InterPro" id="IPR058624">
    <property type="entry name" value="MdtA-like_HH"/>
</dbReference>
<dbReference type="InterPro" id="IPR058625">
    <property type="entry name" value="MdtA-like_BSH"/>
</dbReference>
<feature type="domain" description="Multidrug resistance protein MdtA-like beta-barrel" evidence="5">
    <location>
        <begin position="205"/>
        <end position="271"/>
    </location>
</feature>
<evidence type="ECO:0000259" key="3">
    <source>
        <dbReference type="Pfam" id="PF25876"/>
    </source>
</evidence>
<reference key="1">
    <citation type="submission" date="2010-11" db="EMBL/GenBank/DDBJ databases">
        <title>The complete genome of Leadbetterella byssophila DSM 17132.</title>
        <authorList>
            <consortium name="US DOE Joint Genome Institute (JGI-PGF)"/>
            <person name="Lucas S."/>
            <person name="Copeland A."/>
            <person name="Lapidus A."/>
            <person name="Glavina del Rio T."/>
            <person name="Dalin E."/>
            <person name="Tice H."/>
            <person name="Bruce D."/>
            <person name="Goodwin L."/>
            <person name="Pitluck S."/>
            <person name="Kyrpides N."/>
            <person name="Mavromatis K."/>
            <person name="Ivanova N."/>
            <person name="Teshima H."/>
            <person name="Brettin T."/>
            <person name="Detter J.C."/>
            <person name="Han C."/>
            <person name="Tapia R."/>
            <person name="Land M."/>
            <person name="Hauser L."/>
            <person name="Markowitz V."/>
            <person name="Cheng J.-F."/>
            <person name="Hugenholtz P."/>
            <person name="Woyke T."/>
            <person name="Wu D."/>
            <person name="Tindall B."/>
            <person name="Pomrenke H.G."/>
            <person name="Brambilla E."/>
            <person name="Klenk H.-P."/>
            <person name="Eisen J.A."/>
        </authorList>
    </citation>
    <scope>NUCLEOTIDE SEQUENCE [LARGE SCALE GENOMIC DNA]</scope>
    <source>
        <strain>DSM 17132</strain>
    </source>
</reference>
<keyword evidence="7" id="KW-1185">Reference proteome</keyword>
<dbReference type="Gene3D" id="2.40.50.100">
    <property type="match status" value="1"/>
</dbReference>
<dbReference type="eggNOG" id="COG0845">
    <property type="taxonomic scope" value="Bacteria"/>
</dbReference>
<dbReference type="Gene3D" id="2.40.420.20">
    <property type="match status" value="1"/>
</dbReference>
<dbReference type="Proteomes" id="UP000007435">
    <property type="component" value="Chromosome"/>
</dbReference>
<dbReference type="KEGG" id="lby:Lbys_2567"/>
<dbReference type="SUPFAM" id="SSF111369">
    <property type="entry name" value="HlyD-like secretion proteins"/>
    <property type="match status" value="1"/>
</dbReference>
<feature type="domain" description="Multidrug resistance protein MdtA-like barrel-sandwich hybrid" evidence="4">
    <location>
        <begin position="56"/>
        <end position="190"/>
    </location>
</feature>
<dbReference type="OrthoDB" id="9801814at2"/>
<protein>
    <submittedName>
        <fullName evidence="6">Efflux transporter, RND family, MFP subunit</fullName>
    </submittedName>
</protein>
<comment type="similarity">
    <text evidence="1">Belongs to the membrane fusion protein (MFP) (TC 8.A.1) family.</text>
</comment>
<dbReference type="Pfam" id="PF25944">
    <property type="entry name" value="Beta-barrel_RND"/>
    <property type="match status" value="1"/>
</dbReference>
<sequence>MKNYILFIALVWAGLSCKAKEEENKEEKDTFLVTYPIIKAADQKSEYVADIHARQNVEVRSKIRGFLERVWVDEGQAVRKGQLLFSLSTVSHQQDVAKAQAQLKIAEADLKAVRLELENAKKLFDKKIISKAELDLAGAKVEAASAKVAEAHSDTERARLNLTFSEIRAPFDGVINRIPQKAGSLVEEGTLLTTLSNNSEVFAYFNVSEKDYLDYVLDNQGDSKSKVTLMLANGMEYPHKGVVETMESEFDRNTGNIAFRARFPNPDKLLKHGGSGKVILNQYIQEAIHIPQVSTFEVQDKLYVYVVKKDNILEQRSIEPILRVPHFYIVDKGVAPDERILFEGAQQVKAGQQIEIKLISAEEVEAKINP</sequence>
<dbReference type="AlphaFoldDB" id="E4RZ10"/>
<dbReference type="EMBL" id="CP002305">
    <property type="protein sequence ID" value="ADQ18229.1"/>
    <property type="molecule type" value="Genomic_DNA"/>
</dbReference>
<feature type="domain" description="Multidrug resistance protein MdtA-like alpha-helical hairpin" evidence="3">
    <location>
        <begin position="96"/>
        <end position="165"/>
    </location>
</feature>
<keyword evidence="2" id="KW-0175">Coiled coil</keyword>
<name>E4RZ10_LEAB4</name>
<organism evidence="6 7">
    <name type="scientific">Leadbetterella byssophila (strain DSM 17132 / JCM 16389 / KACC 11308 / NBRC 106382 / 4M15)</name>
    <dbReference type="NCBI Taxonomy" id="649349"/>
    <lineage>
        <taxon>Bacteria</taxon>
        <taxon>Pseudomonadati</taxon>
        <taxon>Bacteroidota</taxon>
        <taxon>Cytophagia</taxon>
        <taxon>Cytophagales</taxon>
        <taxon>Leadbetterellaceae</taxon>
        <taxon>Leadbetterella</taxon>
    </lineage>
</organism>
<dbReference type="GO" id="GO:0046677">
    <property type="term" value="P:response to antibiotic"/>
    <property type="evidence" value="ECO:0007669"/>
    <property type="project" value="TreeGrafter"/>
</dbReference>
<dbReference type="InterPro" id="IPR006143">
    <property type="entry name" value="RND_pump_MFP"/>
</dbReference>
<evidence type="ECO:0000256" key="2">
    <source>
        <dbReference type="SAM" id="Coils"/>
    </source>
</evidence>
<dbReference type="PANTHER" id="PTHR30158:SF23">
    <property type="entry name" value="MULTIDRUG RESISTANCE PROTEIN MEXA"/>
    <property type="match status" value="1"/>
</dbReference>
<evidence type="ECO:0000259" key="5">
    <source>
        <dbReference type="Pfam" id="PF25944"/>
    </source>
</evidence>